<evidence type="ECO:0000313" key="1">
    <source>
        <dbReference type="EMBL" id="GAA3579532.1"/>
    </source>
</evidence>
<proteinExistence type="predicted"/>
<keyword evidence="2" id="KW-1185">Reference proteome</keyword>
<comment type="caution">
    <text evidence="1">The sequence shown here is derived from an EMBL/GenBank/DDBJ whole genome shotgun (WGS) entry which is preliminary data.</text>
</comment>
<organism evidence="1 2">
    <name type="scientific">Microlunatus spumicola</name>
    <dbReference type="NCBI Taxonomy" id="81499"/>
    <lineage>
        <taxon>Bacteria</taxon>
        <taxon>Bacillati</taxon>
        <taxon>Actinomycetota</taxon>
        <taxon>Actinomycetes</taxon>
        <taxon>Propionibacteriales</taxon>
        <taxon>Propionibacteriaceae</taxon>
        <taxon>Microlunatus</taxon>
    </lineage>
</organism>
<evidence type="ECO:0008006" key="3">
    <source>
        <dbReference type="Google" id="ProtNLM"/>
    </source>
</evidence>
<evidence type="ECO:0000313" key="2">
    <source>
        <dbReference type="Proteomes" id="UP001500767"/>
    </source>
</evidence>
<protein>
    <recommendedName>
        <fullName evidence="3">Excreted virulence factor EspC, type VII ESX diderm</fullName>
    </recommendedName>
</protein>
<name>A0ABP6Y9N0_9ACTN</name>
<gene>
    <name evidence="1" type="ORF">GCM10022197_41310</name>
</gene>
<dbReference type="Proteomes" id="UP001500767">
    <property type="component" value="Unassembled WGS sequence"/>
</dbReference>
<dbReference type="EMBL" id="BAAAYR010000007">
    <property type="protein sequence ID" value="GAA3579532.1"/>
    <property type="molecule type" value="Genomic_DNA"/>
</dbReference>
<reference evidence="2" key="1">
    <citation type="journal article" date="2019" name="Int. J. Syst. Evol. Microbiol.">
        <title>The Global Catalogue of Microorganisms (GCM) 10K type strain sequencing project: providing services to taxonomists for standard genome sequencing and annotation.</title>
        <authorList>
            <consortium name="The Broad Institute Genomics Platform"/>
            <consortium name="The Broad Institute Genome Sequencing Center for Infectious Disease"/>
            <person name="Wu L."/>
            <person name="Ma J."/>
        </authorList>
    </citation>
    <scope>NUCLEOTIDE SEQUENCE [LARGE SCALE GENOMIC DNA]</scope>
    <source>
        <strain evidence="2">JCM 16540</strain>
    </source>
</reference>
<sequence>MTNQGVEGFVHPAYAAHFTDPFYDDPADDFAPFGSDEGSDLLVEAEEQRARLGPTSTVADVLELTAADDATEFVDEIGEGSPDLDGFVIGAGFALLRLTGQIDARGRRWLQEALDRTLRFYGGGYADQHALMTRDLATFAA</sequence>
<accession>A0ABP6Y9N0</accession>
<dbReference type="RefSeq" id="WP_204913025.1">
    <property type="nucleotide sequence ID" value="NZ_BAAAYR010000007.1"/>
</dbReference>